<name>A0A6J4J9X7_9SPHI</name>
<accession>A0A6J4J9X7</accession>
<gene>
    <name evidence="2" type="ORF">AVDCRST_MAG56-3112</name>
</gene>
<reference evidence="2" key="1">
    <citation type="submission" date="2020-02" db="EMBL/GenBank/DDBJ databases">
        <authorList>
            <person name="Meier V. D."/>
        </authorList>
    </citation>
    <scope>NUCLEOTIDE SEQUENCE</scope>
    <source>
        <strain evidence="2">AVDCRST_MAG56</strain>
    </source>
</reference>
<dbReference type="EMBL" id="CADCTQ010000262">
    <property type="protein sequence ID" value="CAA9271848.1"/>
    <property type="molecule type" value="Genomic_DNA"/>
</dbReference>
<dbReference type="Gene3D" id="3.40.50.1820">
    <property type="entry name" value="alpha/beta hydrolase"/>
    <property type="match status" value="1"/>
</dbReference>
<organism evidence="2">
    <name type="scientific">uncultured Cytophagales bacterium</name>
    <dbReference type="NCBI Taxonomy" id="158755"/>
    <lineage>
        <taxon>Bacteria</taxon>
        <taxon>Pseudomonadati</taxon>
        <taxon>Bacteroidota</taxon>
        <taxon>Sphingobacteriia</taxon>
        <taxon>Sphingobacteriales</taxon>
        <taxon>environmental samples</taxon>
    </lineage>
</organism>
<evidence type="ECO:0000259" key="1">
    <source>
        <dbReference type="Pfam" id="PF12697"/>
    </source>
</evidence>
<dbReference type="Pfam" id="PF12697">
    <property type="entry name" value="Abhydrolase_6"/>
    <property type="match status" value="1"/>
</dbReference>
<evidence type="ECO:0000313" key="2">
    <source>
        <dbReference type="EMBL" id="CAA9271848.1"/>
    </source>
</evidence>
<sequence length="216" mass="24204">MKKVYCLSGLGADQRVFKFIELPGVEMIHVKWLHPERHEPLGAYARRLLAQFDAQQPVTLLGVSFGGIVAQELAALLPCRRVIILSSIKSPLEMPWTISLVRRTGVHRIVPGWLLKAGNVLTGNYYFSIRSRAEAQLLRDIIRDTDPAFLRWAVNEVVRWQPPTPVPNLVHFHGTADRIFPAGCIQHFTPIPGGGHFMVAQEAPLLSRLIAEALRP</sequence>
<feature type="domain" description="AB hydrolase-1" evidence="1">
    <location>
        <begin position="39"/>
        <end position="203"/>
    </location>
</feature>
<dbReference type="SUPFAM" id="SSF53474">
    <property type="entry name" value="alpha/beta-Hydrolases"/>
    <property type="match status" value="1"/>
</dbReference>
<dbReference type="InterPro" id="IPR000073">
    <property type="entry name" value="AB_hydrolase_1"/>
</dbReference>
<dbReference type="AlphaFoldDB" id="A0A6J4J9X7"/>
<dbReference type="InterPro" id="IPR029058">
    <property type="entry name" value="AB_hydrolase_fold"/>
</dbReference>
<protein>
    <recommendedName>
        <fullName evidence="1">AB hydrolase-1 domain-containing protein</fullName>
    </recommendedName>
</protein>
<proteinExistence type="predicted"/>